<name>A0A422QSH6_9RHOB</name>
<feature type="domain" description="HTH cro/C1-type" evidence="1">
    <location>
        <begin position="4"/>
        <end position="52"/>
    </location>
</feature>
<gene>
    <name evidence="2" type="ORF">A7A09_019115</name>
</gene>
<evidence type="ECO:0000313" key="2">
    <source>
        <dbReference type="EMBL" id="RNF32925.1"/>
    </source>
</evidence>
<dbReference type="AlphaFoldDB" id="A0A422QSH6"/>
<accession>A0A422QSH6</accession>
<protein>
    <recommendedName>
        <fullName evidence="1">HTH cro/C1-type domain-containing protein</fullName>
    </recommendedName>
</protein>
<sequence>MEGRGWKKSDLAAQTGIPYQRLNPWFTRANAKPNAVDLVAVAGALGVPLRHIAHGEPLSAEEQREMIIRAYDQLPPDGRQQLADYAQFLSDRDSLKHEKEK</sequence>
<organism evidence="2 3">
    <name type="scientific">Paracoccus methylarcula</name>
    <dbReference type="NCBI Taxonomy" id="72022"/>
    <lineage>
        <taxon>Bacteria</taxon>
        <taxon>Pseudomonadati</taxon>
        <taxon>Pseudomonadota</taxon>
        <taxon>Alphaproteobacteria</taxon>
        <taxon>Rhodobacterales</taxon>
        <taxon>Paracoccaceae</taxon>
        <taxon>Paracoccus</taxon>
    </lineage>
</organism>
<dbReference type="SUPFAM" id="SSF47413">
    <property type="entry name" value="lambda repressor-like DNA-binding domains"/>
    <property type="match status" value="1"/>
</dbReference>
<keyword evidence="3" id="KW-1185">Reference proteome</keyword>
<proteinExistence type="predicted"/>
<reference evidence="2" key="1">
    <citation type="submission" date="2018-05" db="EMBL/GenBank/DDBJ databases">
        <title>Reclassification of Methylarcula marina and Methylarcula terricola as Paracoccus methylarcula sp.nov., comb.nov. and Paracoccus terricola comb.nov.</title>
        <authorList>
            <person name="Shmareva M.N."/>
            <person name="Doronina N.V."/>
            <person name="Vasilenko O.V."/>
            <person name="Tarlachkov S.V."/>
            <person name="Trotsenko Y.A."/>
        </authorList>
    </citation>
    <scope>NUCLEOTIDE SEQUENCE [LARGE SCALE GENOMIC DNA]</scope>
    <source>
        <strain evidence="2">VKM B-2159</strain>
    </source>
</reference>
<evidence type="ECO:0000313" key="3">
    <source>
        <dbReference type="Proteomes" id="UP000238137"/>
    </source>
</evidence>
<dbReference type="GO" id="GO:0003677">
    <property type="term" value="F:DNA binding"/>
    <property type="evidence" value="ECO:0007669"/>
    <property type="project" value="InterPro"/>
</dbReference>
<dbReference type="InterPro" id="IPR001387">
    <property type="entry name" value="Cro/C1-type_HTH"/>
</dbReference>
<evidence type="ECO:0000259" key="1">
    <source>
        <dbReference type="PROSITE" id="PS50943"/>
    </source>
</evidence>
<dbReference type="PROSITE" id="PS50943">
    <property type="entry name" value="HTH_CROC1"/>
    <property type="match status" value="1"/>
</dbReference>
<dbReference type="CDD" id="cd00093">
    <property type="entry name" value="HTH_XRE"/>
    <property type="match status" value="1"/>
</dbReference>
<dbReference type="Proteomes" id="UP000238137">
    <property type="component" value="Unassembled WGS sequence"/>
</dbReference>
<dbReference type="EMBL" id="PXNQ02000015">
    <property type="protein sequence ID" value="RNF32925.1"/>
    <property type="molecule type" value="Genomic_DNA"/>
</dbReference>
<comment type="caution">
    <text evidence="2">The sequence shown here is derived from an EMBL/GenBank/DDBJ whole genome shotgun (WGS) entry which is preliminary data.</text>
</comment>
<dbReference type="InterPro" id="IPR010982">
    <property type="entry name" value="Lambda_DNA-bd_dom_sf"/>
</dbReference>